<dbReference type="GO" id="GO:0009897">
    <property type="term" value="C:external side of plasma membrane"/>
    <property type="evidence" value="ECO:0007669"/>
    <property type="project" value="TreeGrafter"/>
</dbReference>
<dbReference type="InterPro" id="IPR013783">
    <property type="entry name" value="Ig-like_fold"/>
</dbReference>
<dbReference type="OrthoDB" id="6084143at2759"/>
<feature type="signal peptide" evidence="7">
    <location>
        <begin position="1"/>
        <end position="23"/>
    </location>
</feature>
<dbReference type="KEGG" id="cvn:111119469"/>
<dbReference type="PROSITE" id="PS50835">
    <property type="entry name" value="IG_LIKE"/>
    <property type="match status" value="1"/>
</dbReference>
<keyword evidence="4" id="KW-1015">Disulfide bond</keyword>
<feature type="domain" description="Ig-like" evidence="8">
    <location>
        <begin position="41"/>
        <end position="110"/>
    </location>
</feature>
<dbReference type="InterPro" id="IPR036116">
    <property type="entry name" value="FN3_sf"/>
</dbReference>
<reference evidence="11 12" key="1">
    <citation type="submission" date="2025-04" db="UniProtKB">
        <authorList>
            <consortium name="RefSeq"/>
        </authorList>
    </citation>
    <scope>IDENTIFICATION</scope>
    <source>
        <tissue evidence="11 12">Whole sample</tissue>
    </source>
</reference>
<evidence type="ECO:0000256" key="4">
    <source>
        <dbReference type="ARBA" id="ARBA00023157"/>
    </source>
</evidence>
<dbReference type="SUPFAM" id="SSF49265">
    <property type="entry name" value="Fibronectin type III"/>
    <property type="match status" value="1"/>
</dbReference>
<accession>A0A8B8CI30</accession>
<evidence type="ECO:0000313" key="11">
    <source>
        <dbReference type="RefSeq" id="XP_022315375.1"/>
    </source>
</evidence>
<name>A0A8B8CI30_CRAVI</name>
<evidence type="ECO:0000256" key="1">
    <source>
        <dbReference type="ARBA" id="ARBA00010890"/>
    </source>
</evidence>
<dbReference type="PROSITE" id="PS50853">
    <property type="entry name" value="FN3"/>
    <property type="match status" value="1"/>
</dbReference>
<dbReference type="RefSeq" id="XP_022315376.1">
    <property type="nucleotide sequence ID" value="XM_022459668.1"/>
</dbReference>
<evidence type="ECO:0000256" key="5">
    <source>
        <dbReference type="ARBA" id="ARBA00023170"/>
    </source>
</evidence>
<dbReference type="Proteomes" id="UP000694844">
    <property type="component" value="Chromosome 2"/>
</dbReference>
<feature type="chain" id="PRO_5044666165" evidence="7">
    <location>
        <begin position="24"/>
        <end position="635"/>
    </location>
</feature>
<proteinExistence type="inferred from homology"/>
<evidence type="ECO:0000259" key="8">
    <source>
        <dbReference type="PROSITE" id="PS50835"/>
    </source>
</evidence>
<comment type="similarity">
    <text evidence="1">Belongs to the type I cytokine receptor family. Type 3 subfamily.</text>
</comment>
<organism evidence="10 11">
    <name type="scientific">Crassostrea virginica</name>
    <name type="common">Eastern oyster</name>
    <dbReference type="NCBI Taxonomy" id="6565"/>
    <lineage>
        <taxon>Eukaryota</taxon>
        <taxon>Metazoa</taxon>
        <taxon>Spiralia</taxon>
        <taxon>Lophotrochozoa</taxon>
        <taxon>Mollusca</taxon>
        <taxon>Bivalvia</taxon>
        <taxon>Autobranchia</taxon>
        <taxon>Pteriomorphia</taxon>
        <taxon>Ostreida</taxon>
        <taxon>Ostreoidea</taxon>
        <taxon>Ostreidae</taxon>
        <taxon>Crassostrea</taxon>
    </lineage>
</organism>
<dbReference type="RefSeq" id="XP_022315375.1">
    <property type="nucleotide sequence ID" value="XM_022459667.1"/>
</dbReference>
<evidence type="ECO:0000256" key="2">
    <source>
        <dbReference type="ARBA" id="ARBA00022729"/>
    </source>
</evidence>
<dbReference type="GO" id="GO:0019955">
    <property type="term" value="F:cytokine binding"/>
    <property type="evidence" value="ECO:0007669"/>
    <property type="project" value="TreeGrafter"/>
</dbReference>
<evidence type="ECO:0000256" key="7">
    <source>
        <dbReference type="SAM" id="SignalP"/>
    </source>
</evidence>
<protein>
    <submittedName>
        <fullName evidence="11 12">Uncharacterized protein LOC111119469 isoform X1</fullName>
    </submittedName>
</protein>
<feature type="domain" description="Fibronectin type-III" evidence="9">
    <location>
        <begin position="220"/>
        <end position="326"/>
    </location>
</feature>
<dbReference type="SMART" id="SM00060">
    <property type="entry name" value="FN3"/>
    <property type="match status" value="2"/>
</dbReference>
<evidence type="ECO:0000313" key="10">
    <source>
        <dbReference type="Proteomes" id="UP000694844"/>
    </source>
</evidence>
<evidence type="ECO:0000256" key="3">
    <source>
        <dbReference type="ARBA" id="ARBA00022737"/>
    </source>
</evidence>
<dbReference type="InterPro" id="IPR036179">
    <property type="entry name" value="Ig-like_dom_sf"/>
</dbReference>
<dbReference type="PANTHER" id="PTHR23036:SF151">
    <property type="entry name" value="FIBRONECTIN TYPE-III DOMAIN-CONTAINING PROTEIN"/>
    <property type="match status" value="1"/>
</dbReference>
<dbReference type="GeneID" id="111119469"/>
<dbReference type="InterPro" id="IPR050379">
    <property type="entry name" value="Type-I_Cytokine_Rcpt"/>
</dbReference>
<dbReference type="Gene3D" id="2.60.40.10">
    <property type="entry name" value="Immunoglobulins"/>
    <property type="match status" value="2"/>
</dbReference>
<sequence>MGEWKYLFFILTIFVLQSDSCLYNCCFCGDVSPLNAYVSVGSTLNLTCTIEEDSSFDSLVFIFNGEEESIQNSGNNSIVLRKVIRGIEDEGVYDCLKNGQKVGSTTVEVEYPLQAVNESDFVCELLDWNLSLSCWWKIGDYRKEYNINVSIVAETMGSVFLDEHRNHKALLPVVQNRTYAIWDGPFGMPYNIQFNLTIKQTKTNEIKHQTFKKKFKDIVKPASISQIYAENISRTCLTVRWENSHPTKYQVYDIFSSDEWNFQNMSKKINKTSFDKMQHWEFCGLIPYTNYKLTIRRRPVSGFDNQYTLTGFWSDPMSRTFRTLSDVPASPPNMTSGSFTHTSGTNKTVIYWKFIRPIDRHGIISNYSVTCSSLESNITWRKYSHHENITLSINDDKWYSVSLSATTTEGYESPSLSILVPPQSTVELTVPNIVVEINEERTKTRVHWEGSDSCLNYTVFWMTNNELDWITSRTNETVIPLSNLEKVGVSCLTEIFIESQGHAAVVGGGLQWTKCKYYEGKDPALPISVFVTPDRSALDVTWILPCNELELVSYPLWLNVTWCDLHPSREICQDMSFALVDPGHKYFRIEKLNPRTKYRVRINSVSKSNSVLMNMEFAENNQRFMNTKPIAVCKA</sequence>
<dbReference type="InterPro" id="IPR007110">
    <property type="entry name" value="Ig-like_dom"/>
</dbReference>
<dbReference type="InterPro" id="IPR003961">
    <property type="entry name" value="FN3_dom"/>
</dbReference>
<dbReference type="AlphaFoldDB" id="A0A8B8CI30"/>
<keyword evidence="5" id="KW-0675">Receptor</keyword>
<dbReference type="GO" id="GO:0004896">
    <property type="term" value="F:cytokine receptor activity"/>
    <property type="evidence" value="ECO:0007669"/>
    <property type="project" value="TreeGrafter"/>
</dbReference>
<keyword evidence="3" id="KW-0677">Repeat</keyword>
<evidence type="ECO:0000259" key="9">
    <source>
        <dbReference type="PROSITE" id="PS50853"/>
    </source>
</evidence>
<gene>
    <name evidence="11 12" type="primary">LOC111119469</name>
</gene>
<dbReference type="PANTHER" id="PTHR23036">
    <property type="entry name" value="CYTOKINE RECEPTOR"/>
    <property type="match status" value="1"/>
</dbReference>
<keyword evidence="6" id="KW-0325">Glycoprotein</keyword>
<dbReference type="SUPFAM" id="SSF48726">
    <property type="entry name" value="Immunoglobulin"/>
    <property type="match status" value="1"/>
</dbReference>
<keyword evidence="10" id="KW-1185">Reference proteome</keyword>
<evidence type="ECO:0000313" key="12">
    <source>
        <dbReference type="RefSeq" id="XP_022315376.1"/>
    </source>
</evidence>
<dbReference type="GO" id="GO:0043235">
    <property type="term" value="C:receptor complex"/>
    <property type="evidence" value="ECO:0007669"/>
    <property type="project" value="TreeGrafter"/>
</dbReference>
<keyword evidence="2 7" id="KW-0732">Signal</keyword>
<evidence type="ECO:0000256" key="6">
    <source>
        <dbReference type="ARBA" id="ARBA00023180"/>
    </source>
</evidence>